<feature type="transmembrane region" description="Helical" evidence="1">
    <location>
        <begin position="12"/>
        <end position="31"/>
    </location>
</feature>
<keyword evidence="1" id="KW-0812">Transmembrane</keyword>
<name>A0A7L7S822_9HYME</name>
<evidence type="ECO:0000313" key="2">
    <source>
        <dbReference type="EMBL" id="QNV11874.1"/>
    </source>
</evidence>
<gene>
    <name evidence="2" type="primary">ATP8</name>
</gene>
<organism evidence="2">
    <name type="scientific">Mellinus arvensis</name>
    <name type="common">field digger wasp</name>
    <dbReference type="NCBI Taxonomy" id="1507147"/>
    <lineage>
        <taxon>Eukaryota</taxon>
        <taxon>Metazoa</taxon>
        <taxon>Ecdysozoa</taxon>
        <taxon>Arthropoda</taxon>
        <taxon>Hexapoda</taxon>
        <taxon>Insecta</taxon>
        <taxon>Pterygota</taxon>
        <taxon>Neoptera</taxon>
        <taxon>Endopterygota</taxon>
        <taxon>Hymenoptera</taxon>
        <taxon>Apocrita</taxon>
        <taxon>Aculeata</taxon>
        <taxon>Apoidea</taxon>
        <taxon>Crabronidae</taxon>
        <taxon>Mellininae</taxon>
        <taxon>Mellinini</taxon>
        <taxon>Mellinus</taxon>
    </lineage>
</organism>
<keyword evidence="2" id="KW-0496">Mitochondrion</keyword>
<evidence type="ECO:0000256" key="1">
    <source>
        <dbReference type="SAM" id="Phobius"/>
    </source>
</evidence>
<accession>A0A7L7S822</accession>
<dbReference type="AlphaFoldDB" id="A0A7L7S822"/>
<dbReference type="EMBL" id="MT862410">
    <property type="protein sequence ID" value="QNV11874.1"/>
    <property type="molecule type" value="Genomic_DNA"/>
</dbReference>
<proteinExistence type="predicted"/>
<keyword evidence="1" id="KW-1133">Transmembrane helix</keyword>
<sequence>MPQMGPLMWLSLYVYFIFIYLYVSLVIYYLFMLKLGSLSSLKLKVMCWNMKW</sequence>
<geneLocation type="mitochondrion" evidence="2"/>
<reference evidence="2" key="1">
    <citation type="submission" date="2020-08" db="EMBL/GenBank/DDBJ databases">
        <title>DNAmark Project.</title>
        <authorList>
            <person name="Leerhoei F."/>
        </authorList>
    </citation>
    <scope>NUCLEOTIDE SEQUENCE</scope>
    <source>
        <strain evidence="2">DM729</strain>
    </source>
</reference>
<keyword evidence="1" id="KW-0472">Membrane</keyword>
<protein>
    <submittedName>
        <fullName evidence="2">ATP synthase F0 subunit 8</fullName>
    </submittedName>
</protein>